<protein>
    <submittedName>
        <fullName evidence="1">Uncharacterized protein</fullName>
    </submittedName>
</protein>
<keyword evidence="2" id="KW-1185">Reference proteome</keyword>
<proteinExistence type="predicted"/>
<gene>
    <name evidence="1" type="ORF">V6R86_11800</name>
</gene>
<dbReference type="RefSeq" id="WP_338504747.1">
    <property type="nucleotide sequence ID" value="NZ_CP145607.1"/>
</dbReference>
<reference evidence="1 2" key="1">
    <citation type="submission" date="2024-02" db="EMBL/GenBank/DDBJ databases">
        <title>Full genome sequence of Sphingomonas kaistensis.</title>
        <authorList>
            <person name="Poletto B.L."/>
            <person name="Silva G."/>
            <person name="Galante D."/>
            <person name="Campos K.R."/>
            <person name="Santos M.B.N."/>
            <person name="Sacchi C.T."/>
        </authorList>
    </citation>
    <scope>NUCLEOTIDE SEQUENCE [LARGE SCALE GENOMIC DNA]</scope>
    <source>
        <strain evidence="1 2">MA4R</strain>
    </source>
</reference>
<accession>A0ABZ2G5E4</accession>
<dbReference type="Proteomes" id="UP001382935">
    <property type="component" value="Chromosome"/>
</dbReference>
<dbReference type="EMBL" id="CP145607">
    <property type="protein sequence ID" value="WWM71334.1"/>
    <property type="molecule type" value="Genomic_DNA"/>
</dbReference>
<organism evidence="1 2">
    <name type="scientific">Sphingomonas kaistensis</name>
    <dbReference type="NCBI Taxonomy" id="298708"/>
    <lineage>
        <taxon>Bacteria</taxon>
        <taxon>Pseudomonadati</taxon>
        <taxon>Pseudomonadota</taxon>
        <taxon>Alphaproteobacteria</taxon>
        <taxon>Sphingomonadales</taxon>
        <taxon>Sphingomonadaceae</taxon>
        <taxon>Sphingomonas</taxon>
    </lineage>
</organism>
<sequence length="63" mass="6948">MEDLEHVLIVDQQIPQRLQVDTLGHRIDRGGFVDRGDLDQAEFGPVGAFAHEFSVHGHEVVGG</sequence>
<name>A0ABZ2G5E4_9SPHN</name>
<evidence type="ECO:0000313" key="2">
    <source>
        <dbReference type="Proteomes" id="UP001382935"/>
    </source>
</evidence>
<evidence type="ECO:0000313" key="1">
    <source>
        <dbReference type="EMBL" id="WWM71334.1"/>
    </source>
</evidence>